<feature type="domain" description="tRNA-guanine(15) transglycosylase-like" evidence="1">
    <location>
        <begin position="39"/>
        <end position="364"/>
    </location>
</feature>
<dbReference type="NCBIfam" id="TIGR00449">
    <property type="entry name" value="tgt_general"/>
    <property type="match status" value="1"/>
</dbReference>
<organism evidence="4 6">
    <name type="scientific">Bursaphelenchus xylophilus</name>
    <name type="common">Pinewood nematode worm</name>
    <name type="synonym">Aphelenchoides xylophilus</name>
    <dbReference type="NCBI Taxonomy" id="6326"/>
    <lineage>
        <taxon>Eukaryota</taxon>
        <taxon>Metazoa</taxon>
        <taxon>Ecdysozoa</taxon>
        <taxon>Nematoda</taxon>
        <taxon>Chromadorea</taxon>
        <taxon>Rhabditida</taxon>
        <taxon>Tylenchina</taxon>
        <taxon>Tylenchomorpha</taxon>
        <taxon>Aphelenchoidea</taxon>
        <taxon>Aphelenchoididae</taxon>
        <taxon>Bursaphelenchus</taxon>
    </lineage>
</organism>
<dbReference type="Proteomes" id="UP000095284">
    <property type="component" value="Unplaced"/>
</dbReference>
<dbReference type="SMR" id="A0A1I7RT68"/>
<dbReference type="eggNOG" id="KOG3909">
    <property type="taxonomic scope" value="Eukaryota"/>
</dbReference>
<dbReference type="InterPro" id="IPR050852">
    <property type="entry name" value="Queuine_tRNA-ribosyltrfase"/>
</dbReference>
<dbReference type="EMBL" id="CAJFCV020000005">
    <property type="protein sequence ID" value="CAG9122570.1"/>
    <property type="molecule type" value="Genomic_DNA"/>
</dbReference>
<reference evidence="6" key="1">
    <citation type="submission" date="2016-11" db="UniProtKB">
        <authorList>
            <consortium name="WormBaseParasite"/>
        </authorList>
    </citation>
    <scope>IDENTIFICATION</scope>
</reference>
<name>A0A1I7RT68_BURXY</name>
<dbReference type="InterPro" id="IPR002616">
    <property type="entry name" value="tRNA_ribo_trans-like"/>
</dbReference>
<evidence type="ECO:0000313" key="3">
    <source>
        <dbReference type="EMBL" id="CAG9122570.1"/>
    </source>
</evidence>
<dbReference type="WBParaSite" id="BXY_0392200.1">
    <property type="protein sequence ID" value="BXY_0392200.1"/>
    <property type="gene ID" value="BXY_0392200"/>
</dbReference>
<dbReference type="PANTHER" id="PTHR46064:SF1">
    <property type="entry name" value="QUEUINE TRNA-RIBOSYLTRANSFERASE ACCESSORY SUBUNIT 2"/>
    <property type="match status" value="1"/>
</dbReference>
<accession>A0A1I7RT68</accession>
<evidence type="ECO:0000313" key="2">
    <source>
        <dbReference type="EMBL" id="CAD5231424.1"/>
    </source>
</evidence>
<dbReference type="Pfam" id="PF01702">
    <property type="entry name" value="TGT"/>
    <property type="match status" value="1"/>
</dbReference>
<evidence type="ECO:0000313" key="4">
    <source>
        <dbReference type="Proteomes" id="UP000095284"/>
    </source>
</evidence>
<keyword evidence="5" id="KW-1185">Reference proteome</keyword>
<dbReference type="EMBL" id="CAJFDI010000005">
    <property type="protein sequence ID" value="CAD5231424.1"/>
    <property type="molecule type" value="Genomic_DNA"/>
</dbReference>
<evidence type="ECO:0000259" key="1">
    <source>
        <dbReference type="Pfam" id="PF01702"/>
    </source>
</evidence>
<dbReference type="SUPFAM" id="SSF51713">
    <property type="entry name" value="tRNA-guanine transglycosylase"/>
    <property type="match status" value="1"/>
</dbReference>
<reference evidence="3" key="2">
    <citation type="submission" date="2020-08" db="EMBL/GenBank/DDBJ databases">
        <authorList>
            <person name="Kikuchi T."/>
        </authorList>
    </citation>
    <scope>NUCLEOTIDE SEQUENCE</scope>
    <source>
        <strain evidence="2">Ka4C1</strain>
    </source>
</reference>
<dbReference type="PANTHER" id="PTHR46064">
    <property type="entry name" value="QUEUINE TRNA-RIBOSYLTRANSFERASE ACCESSORY SUBUNIT 2"/>
    <property type="match status" value="1"/>
</dbReference>
<dbReference type="InterPro" id="IPR036511">
    <property type="entry name" value="TGT-like_sf"/>
</dbReference>
<proteinExistence type="predicted"/>
<dbReference type="Gene3D" id="3.20.20.105">
    <property type="entry name" value="Queuine tRNA-ribosyltransferase-like"/>
    <property type="match status" value="1"/>
</dbReference>
<dbReference type="OrthoDB" id="27601at2759"/>
<protein>
    <submittedName>
        <fullName evidence="2">(pine wood nematode) hypothetical protein</fullName>
    </submittedName>
    <submittedName>
        <fullName evidence="6">TGT domain-containing protein</fullName>
    </submittedName>
</protein>
<dbReference type="AlphaFoldDB" id="A0A1I7RT68"/>
<sequence length="366" mass="41620">MVKFVVVRHCGLARSGRLTEWGIPPHTDPDDKMQCILDHQTPTFMVYTRGGHIPHLTWDTFNSKVNIQQRPIFHVSYGNISELLEHCRKTNKPLSEYMGMSDDALIHFSLFDPLGKRVTGLNRTKDIAIWTKGGKRMVDSAIYRSLVHTVQANTVGSMLDYDTPPPSQNKRLSKAVQRTTTFWEQCYDQHPLYCSLFLVLGGGQSSYHRAALSRAASLNTHAVGYTVDLMEYSQNPNTDVRKDFDIEELSDLLQHSLDGLPLNKPRLVEGVFDPSQIFELVRLGVDIFDSSYAVLMAEKGQIFRVANDFPKQNTFELFDFTSEKYQEDLTPIVDDCSCYSCSNYTKAYLAHLMNTRELLGPMLTVM</sequence>
<dbReference type="Proteomes" id="UP000659654">
    <property type="component" value="Unassembled WGS sequence"/>
</dbReference>
<evidence type="ECO:0000313" key="6">
    <source>
        <dbReference type="WBParaSite" id="BXY_0392200.1"/>
    </source>
</evidence>
<evidence type="ECO:0000313" key="5">
    <source>
        <dbReference type="Proteomes" id="UP000659654"/>
    </source>
</evidence>
<gene>
    <name evidence="2" type="ORF">BXYJ_LOCUS11520</name>
</gene>
<dbReference type="Proteomes" id="UP000582659">
    <property type="component" value="Unassembled WGS sequence"/>
</dbReference>
<dbReference type="GO" id="GO:0006400">
    <property type="term" value="P:tRNA modification"/>
    <property type="evidence" value="ECO:0007669"/>
    <property type="project" value="InterPro"/>
</dbReference>